<dbReference type="EMBL" id="JAVDWO010000001">
    <property type="protein sequence ID" value="MDR7191556.1"/>
    <property type="molecule type" value="Genomic_DNA"/>
</dbReference>
<protein>
    <submittedName>
        <fullName evidence="1">Uncharacterized protein</fullName>
    </submittedName>
</protein>
<accession>A0ABU1XTR5</accession>
<reference evidence="1 2" key="1">
    <citation type="submission" date="2023-07" db="EMBL/GenBank/DDBJ databases">
        <title>Sorghum-associated microbial communities from plants grown in Nebraska, USA.</title>
        <authorList>
            <person name="Schachtman D."/>
        </authorList>
    </citation>
    <scope>NUCLEOTIDE SEQUENCE [LARGE SCALE GENOMIC DNA]</scope>
    <source>
        <strain evidence="1 2">4099</strain>
    </source>
</reference>
<organism evidence="1 2">
    <name type="scientific">Luteimonas terrae</name>
    <dbReference type="NCBI Taxonomy" id="1530191"/>
    <lineage>
        <taxon>Bacteria</taxon>
        <taxon>Pseudomonadati</taxon>
        <taxon>Pseudomonadota</taxon>
        <taxon>Gammaproteobacteria</taxon>
        <taxon>Lysobacterales</taxon>
        <taxon>Lysobacteraceae</taxon>
        <taxon>Luteimonas</taxon>
    </lineage>
</organism>
<sequence>MNSEDWHVLAKAVNRDIEMLTKASETQGGIRDLLNRRRDALTEEQIIDMDSFGTQPGRHRTVTVGQSKLKVWKVHRLGLDLSDVKGADLYYELGNRKFVLVQYKKPNSSDRVVLDDQQLRELQNACPVNCRPTNRFCCGSWYALHRKPDAMYFTACEARELFGAYESRKAGYFVNGLTQTQFLEEFGSCRIGARTKPVRASAYQSVAVDNDRVFVRVQNQSPPHVV</sequence>
<keyword evidence="2" id="KW-1185">Reference proteome</keyword>
<evidence type="ECO:0000313" key="1">
    <source>
        <dbReference type="EMBL" id="MDR7191556.1"/>
    </source>
</evidence>
<proteinExistence type="predicted"/>
<name>A0ABU1XTR5_9GAMM</name>
<comment type="caution">
    <text evidence="1">The sequence shown here is derived from an EMBL/GenBank/DDBJ whole genome shotgun (WGS) entry which is preliminary data.</text>
</comment>
<evidence type="ECO:0000313" key="2">
    <source>
        <dbReference type="Proteomes" id="UP001256588"/>
    </source>
</evidence>
<dbReference type="RefSeq" id="WP_310231917.1">
    <property type="nucleotide sequence ID" value="NZ_JAVDWO010000001.1"/>
</dbReference>
<dbReference type="Proteomes" id="UP001256588">
    <property type="component" value="Unassembled WGS sequence"/>
</dbReference>
<gene>
    <name evidence="1" type="ORF">J2W68_000258</name>
</gene>